<sequence>MRTETPQPIRLSDYRPPAYLIDTVHLTFDLAPNTTRVKARLTIRRNGDHAEPLVLNGEKLKPISVAIDGRELAEAERTIDAEVLTIPNPPAAFELATEVEIDPENNKALDGLYMSGGRFCTQCEAEGFRKITWFADRPDVLARYTVRIEAPKSFQRLLSNGNLMEAGDLPGGRHFAVWNDPFPKPCYLFALVAGELDELVDSLVTMSGRTIDLRIYVDPGMADRATYAMDALKRSMKWDEEAFGREYDLDLFMIVAVRDFNFGAMENKGLNIFNASLLLADPATATDLDYERIESVVAHEYFHNWTGDRITCRDWFQLCLKEGLTVFRDQSFSADMRGEAVQRIKDVKALRARQFAEDQGPLAHPVRPSSYLKIDNFYTATIYEKGAEVIRMLRTLIGPELFRKGMDLYFDRWDGHATTVEEFIRCFAEVSGQDLSDFFAWYEQAGTPRLDLKHAYDAAARTLTLELSQKIDPTPGQPDKRPLPTPVRVGLLDAEGRTLAFQRDGQAMDETVVVLKDAKASVTLTDVDQAPVVSALRGFSAPVVMTTDAAPKDRYVQLAGDPDLFNRWEAGQDLARDLILARAAGKPDEVGEERYAHAVQRALADQAADPAFKALLLALPSESDLALARQPADPAAIHAARDALRQRLSLHLDEDLKRLHIGLQGLGDFSPDAASAGRRALRNAALDLLAANPRSEIAELADGHYRAALNMTDAMGGLSALMQIGGEAFEAALADFFDRWKSEPLVIDKWFALQARDPADSALGRVLGLTAHPAFDQKNPNRLRALVSTFAGFNPARFHDPSGAGYRFLADQILAVDGFNPMTAARLVEPLGGWRRYTPELGALMKAQLQRIVEAPGLSKNVYELASKALAD</sequence>
<dbReference type="SUPFAM" id="SSF55486">
    <property type="entry name" value="Metalloproteases ('zincins'), catalytic domain"/>
    <property type="match status" value="1"/>
</dbReference>
<reference evidence="18" key="1">
    <citation type="journal article" date="2019" name="Int. J. Syst. Evol. Microbiol.">
        <title>The Global Catalogue of Microorganisms (GCM) 10K type strain sequencing project: providing services to taxonomists for standard genome sequencing and annotation.</title>
        <authorList>
            <consortium name="The Broad Institute Genomics Platform"/>
            <consortium name="The Broad Institute Genome Sequencing Center for Infectious Disease"/>
            <person name="Wu L."/>
            <person name="Ma J."/>
        </authorList>
    </citation>
    <scope>NUCLEOTIDE SEQUENCE [LARGE SCALE GENOMIC DNA]</scope>
    <source>
        <strain evidence="18">CCUG 55074</strain>
    </source>
</reference>
<dbReference type="InterPro" id="IPR038438">
    <property type="entry name" value="PepN_Ig-like_sf"/>
</dbReference>
<evidence type="ECO:0000256" key="6">
    <source>
        <dbReference type="ARBA" id="ARBA00022438"/>
    </source>
</evidence>
<dbReference type="Pfam" id="PF17900">
    <property type="entry name" value="Peptidase_M1_N"/>
    <property type="match status" value="1"/>
</dbReference>
<evidence type="ECO:0000259" key="15">
    <source>
        <dbReference type="Pfam" id="PF17432"/>
    </source>
</evidence>
<dbReference type="EC" id="3.4.11.2" evidence="4 12"/>
<dbReference type="InterPro" id="IPR014782">
    <property type="entry name" value="Peptidase_M1_dom"/>
</dbReference>
<proteinExistence type="inferred from homology"/>
<dbReference type="InterPro" id="IPR001930">
    <property type="entry name" value="Peptidase_M1"/>
</dbReference>
<dbReference type="Gene3D" id="3.30.2010.30">
    <property type="match status" value="1"/>
</dbReference>
<name>A0ABW3T296_9CAUL</name>
<dbReference type="Gene3D" id="1.25.50.10">
    <property type="entry name" value="Peptidase M1, alanyl aminopeptidase, C-terminal domain"/>
    <property type="match status" value="1"/>
</dbReference>
<keyword evidence="18" id="KW-1185">Reference proteome</keyword>
<evidence type="ECO:0000256" key="1">
    <source>
        <dbReference type="ARBA" id="ARBA00000098"/>
    </source>
</evidence>
<evidence type="ECO:0000256" key="8">
    <source>
        <dbReference type="ARBA" id="ARBA00022723"/>
    </source>
</evidence>
<feature type="domain" description="Peptidase M1 alanyl aminopeptidase C-terminal" evidence="15">
    <location>
        <begin position="552"/>
        <end position="871"/>
    </location>
</feature>
<keyword evidence="8" id="KW-0479">Metal-binding</keyword>
<gene>
    <name evidence="17" type="primary">pepN</name>
    <name evidence="17" type="ORF">ACFQ27_11685</name>
</gene>
<evidence type="ECO:0000259" key="16">
    <source>
        <dbReference type="Pfam" id="PF17900"/>
    </source>
</evidence>
<evidence type="ECO:0000256" key="3">
    <source>
        <dbReference type="ARBA" id="ARBA00010136"/>
    </source>
</evidence>
<evidence type="ECO:0000259" key="13">
    <source>
        <dbReference type="Pfam" id="PF01433"/>
    </source>
</evidence>
<feature type="domain" description="Peptidase M1 membrane alanine aminopeptidase" evidence="13">
    <location>
        <begin position="227"/>
        <end position="440"/>
    </location>
</feature>
<keyword evidence="11" id="KW-0482">Metalloprotease</keyword>
<keyword evidence="6 17" id="KW-0031">Aminopeptidase</keyword>
<dbReference type="PANTHER" id="PTHR46322">
    <property type="entry name" value="PUROMYCIN-SENSITIVE AMINOPEPTIDASE"/>
    <property type="match status" value="1"/>
</dbReference>
<dbReference type="Gene3D" id="2.60.40.1840">
    <property type="match status" value="1"/>
</dbReference>
<dbReference type="InterPro" id="IPR024601">
    <property type="entry name" value="Peptidase_M1_pepN_C"/>
</dbReference>
<comment type="catalytic activity">
    <reaction evidence="1">
        <text>Release of an N-terminal amino acid, Xaa-|-Yaa- from a peptide, amide or arylamide. Xaa is preferably Ala, but may be most amino acids including Pro (slow action). When a terminal hydrophobic residue is followed by a prolyl residue, the two may be released as an intact Xaa-Pro dipeptide.</text>
        <dbReference type="EC" id="3.4.11.2"/>
    </reaction>
</comment>
<evidence type="ECO:0000256" key="5">
    <source>
        <dbReference type="ARBA" id="ARBA00015611"/>
    </source>
</evidence>
<dbReference type="Proteomes" id="UP001597216">
    <property type="component" value="Unassembled WGS sequence"/>
</dbReference>
<dbReference type="Pfam" id="PF01433">
    <property type="entry name" value="Peptidase_M1"/>
    <property type="match status" value="1"/>
</dbReference>
<evidence type="ECO:0000256" key="7">
    <source>
        <dbReference type="ARBA" id="ARBA00022670"/>
    </source>
</evidence>
<dbReference type="EMBL" id="JBHTLQ010000024">
    <property type="protein sequence ID" value="MFD1191242.1"/>
    <property type="molecule type" value="Genomic_DNA"/>
</dbReference>
<keyword evidence="9 17" id="KW-0378">Hydrolase</keyword>
<dbReference type="InterPro" id="IPR035414">
    <property type="entry name" value="Peptidase_M1_pepN_Ig-like"/>
</dbReference>
<evidence type="ECO:0000256" key="11">
    <source>
        <dbReference type="ARBA" id="ARBA00023049"/>
    </source>
</evidence>
<dbReference type="SUPFAM" id="SSF63737">
    <property type="entry name" value="Leukotriene A4 hydrolase N-terminal domain"/>
    <property type="match status" value="1"/>
</dbReference>
<evidence type="ECO:0000256" key="4">
    <source>
        <dbReference type="ARBA" id="ARBA00012564"/>
    </source>
</evidence>
<feature type="domain" description="Aminopeptidase N-like N-terminal" evidence="16">
    <location>
        <begin position="26"/>
        <end position="188"/>
    </location>
</feature>
<evidence type="ECO:0000256" key="12">
    <source>
        <dbReference type="NCBIfam" id="TIGR02414"/>
    </source>
</evidence>
<dbReference type="InterPro" id="IPR027268">
    <property type="entry name" value="Peptidase_M4/M1_CTD_sf"/>
</dbReference>
<dbReference type="InterPro" id="IPR042097">
    <property type="entry name" value="Aminopeptidase_N-like_N_sf"/>
</dbReference>
<keyword evidence="10" id="KW-0862">Zinc</keyword>
<dbReference type="InterPro" id="IPR045357">
    <property type="entry name" value="Aminopeptidase_N-like_N"/>
</dbReference>
<dbReference type="Gene3D" id="2.60.40.1730">
    <property type="entry name" value="tricorn interacting facor f3 domain"/>
    <property type="match status" value="1"/>
</dbReference>
<dbReference type="PANTHER" id="PTHR46322:SF1">
    <property type="entry name" value="PUROMYCIN-SENSITIVE AMINOPEPTIDASE"/>
    <property type="match status" value="1"/>
</dbReference>
<dbReference type="Pfam" id="PF11940">
    <property type="entry name" value="DUF3458"/>
    <property type="match status" value="1"/>
</dbReference>
<accession>A0ABW3T296</accession>
<comment type="caution">
    <text evidence="17">The sequence shown here is derived from an EMBL/GenBank/DDBJ whole genome shotgun (WGS) entry which is preliminary data.</text>
</comment>
<protein>
    <recommendedName>
        <fullName evidence="5 12">Aminopeptidase N</fullName>
        <ecNumber evidence="4 12">3.4.11.2</ecNumber>
    </recommendedName>
</protein>
<keyword evidence="7" id="KW-0645">Protease</keyword>
<organism evidence="17 18">
    <name type="scientific">Phenylobacterium conjunctum</name>
    <dbReference type="NCBI Taxonomy" id="1298959"/>
    <lineage>
        <taxon>Bacteria</taxon>
        <taxon>Pseudomonadati</taxon>
        <taxon>Pseudomonadota</taxon>
        <taxon>Alphaproteobacteria</taxon>
        <taxon>Caulobacterales</taxon>
        <taxon>Caulobacteraceae</taxon>
        <taxon>Phenylobacterium</taxon>
    </lineage>
</organism>
<dbReference type="GO" id="GO:0016285">
    <property type="term" value="F:alanyl aminopeptidase activity"/>
    <property type="evidence" value="ECO:0007669"/>
    <property type="project" value="UniProtKB-EC"/>
</dbReference>
<evidence type="ECO:0000256" key="9">
    <source>
        <dbReference type="ARBA" id="ARBA00022801"/>
    </source>
</evidence>
<evidence type="ECO:0000256" key="2">
    <source>
        <dbReference type="ARBA" id="ARBA00001947"/>
    </source>
</evidence>
<evidence type="ECO:0000313" key="17">
    <source>
        <dbReference type="EMBL" id="MFD1191242.1"/>
    </source>
</evidence>
<dbReference type="InterPro" id="IPR037144">
    <property type="entry name" value="Peptidase_M1_pepN_C_sf"/>
</dbReference>
<dbReference type="RefSeq" id="WP_377353706.1">
    <property type="nucleotide sequence ID" value="NZ_JBHTLQ010000024.1"/>
</dbReference>
<evidence type="ECO:0000313" key="18">
    <source>
        <dbReference type="Proteomes" id="UP001597216"/>
    </source>
</evidence>
<comment type="similarity">
    <text evidence="3">Belongs to the peptidase M1 family.</text>
</comment>
<dbReference type="PRINTS" id="PR00756">
    <property type="entry name" value="ALADIPTASE"/>
</dbReference>
<dbReference type="Gene3D" id="1.10.390.10">
    <property type="entry name" value="Neutral Protease Domain 2"/>
    <property type="match status" value="1"/>
</dbReference>
<evidence type="ECO:0000259" key="14">
    <source>
        <dbReference type="Pfam" id="PF11940"/>
    </source>
</evidence>
<evidence type="ECO:0000256" key="10">
    <source>
        <dbReference type="ARBA" id="ARBA00022833"/>
    </source>
</evidence>
<comment type="cofactor">
    <cofactor evidence="2">
        <name>Zn(2+)</name>
        <dbReference type="ChEBI" id="CHEBI:29105"/>
    </cofactor>
</comment>
<dbReference type="Pfam" id="PF17432">
    <property type="entry name" value="DUF3458_C"/>
    <property type="match status" value="1"/>
</dbReference>
<dbReference type="CDD" id="cd09600">
    <property type="entry name" value="M1_APN"/>
    <property type="match status" value="1"/>
</dbReference>
<feature type="domain" description="Peptidase M1 alanyl aminopeptidase Ig-like fold" evidence="14">
    <location>
        <begin position="446"/>
        <end position="547"/>
    </location>
</feature>
<dbReference type="NCBIfam" id="TIGR02414">
    <property type="entry name" value="pepN_proteo"/>
    <property type="match status" value="1"/>
</dbReference>
<dbReference type="InterPro" id="IPR012779">
    <property type="entry name" value="Peptidase_M1_pepN"/>
</dbReference>